<keyword evidence="2" id="KW-0413">Isomerase</keyword>
<organism evidence="3">
    <name type="scientific">hydrothermal vent metagenome</name>
    <dbReference type="NCBI Taxonomy" id="652676"/>
    <lineage>
        <taxon>unclassified sequences</taxon>
        <taxon>metagenomes</taxon>
        <taxon>ecological metagenomes</taxon>
    </lineage>
</organism>
<dbReference type="Pfam" id="PF02567">
    <property type="entry name" value="PhzC-PhzF"/>
    <property type="match status" value="1"/>
</dbReference>
<dbReference type="AlphaFoldDB" id="A0A3B1C061"/>
<dbReference type="GO" id="GO:0016853">
    <property type="term" value="F:isomerase activity"/>
    <property type="evidence" value="ECO:0007669"/>
    <property type="project" value="UniProtKB-KW"/>
</dbReference>
<dbReference type="SUPFAM" id="SSF54506">
    <property type="entry name" value="Diaminopimelate epimerase-like"/>
    <property type="match status" value="1"/>
</dbReference>
<dbReference type="Gene3D" id="3.10.310.10">
    <property type="entry name" value="Diaminopimelate Epimerase, Chain A, domain 1"/>
    <property type="match status" value="2"/>
</dbReference>
<accession>A0A3B1C061</accession>
<dbReference type="GO" id="GO:0005737">
    <property type="term" value="C:cytoplasm"/>
    <property type="evidence" value="ECO:0007669"/>
    <property type="project" value="TreeGrafter"/>
</dbReference>
<dbReference type="PANTHER" id="PTHR13774:SF17">
    <property type="entry name" value="PHENAZINE BIOSYNTHESIS-LIKE DOMAIN-CONTAINING PROTEIN"/>
    <property type="match status" value="1"/>
</dbReference>
<evidence type="ECO:0000313" key="3">
    <source>
        <dbReference type="EMBL" id="VAX20141.1"/>
    </source>
</evidence>
<protein>
    <submittedName>
        <fullName evidence="3">Phenazine biosynthesis protein PhzF like</fullName>
    </submittedName>
</protein>
<dbReference type="PIRSF" id="PIRSF016184">
    <property type="entry name" value="PhzC_PhzF"/>
    <property type="match status" value="1"/>
</dbReference>
<proteinExistence type="inferred from homology"/>
<evidence type="ECO:0000256" key="2">
    <source>
        <dbReference type="ARBA" id="ARBA00023235"/>
    </source>
</evidence>
<comment type="similarity">
    <text evidence="1">Belongs to the PhzF family.</text>
</comment>
<dbReference type="NCBIfam" id="TIGR00654">
    <property type="entry name" value="PhzF_family"/>
    <property type="match status" value="1"/>
</dbReference>
<reference evidence="3" key="1">
    <citation type="submission" date="2018-06" db="EMBL/GenBank/DDBJ databases">
        <authorList>
            <person name="Zhirakovskaya E."/>
        </authorList>
    </citation>
    <scope>NUCLEOTIDE SEQUENCE</scope>
</reference>
<name>A0A3B1C061_9ZZZZ</name>
<sequence>MNAPTFFVIDAFADKPFTGNPAAVVLLDEFASDDMLQSVAAEMNLSETAFLAQKCDNEFYLRWFTPVTEVALCGHATLASAHFLWETENADFLASIKFHTKSGELVSRLTDKGICLDFPVVRPQPANIPADLIESLGIEKAEAVLRAGPDYLVEVSSEEAVRDIHPDFRRMQGVDTRGVIVTARSGDGDYDFVSRFFAPSAGINEDPATGSTHCALGPYWAPRLGKTAMSARQLSKRGGELEVEVKEERVNLSGCAFTVWRGVLSVFDDS</sequence>
<dbReference type="PANTHER" id="PTHR13774">
    <property type="entry name" value="PHENAZINE BIOSYNTHESIS PROTEIN"/>
    <property type="match status" value="1"/>
</dbReference>
<gene>
    <name evidence="3" type="ORF">MNBD_NITROSPINAE03-1304</name>
</gene>
<dbReference type="EMBL" id="UOGB01000171">
    <property type="protein sequence ID" value="VAX20141.1"/>
    <property type="molecule type" value="Genomic_DNA"/>
</dbReference>
<dbReference type="InterPro" id="IPR003719">
    <property type="entry name" value="Phenazine_PhzF-like"/>
</dbReference>
<evidence type="ECO:0000256" key="1">
    <source>
        <dbReference type="ARBA" id="ARBA00008270"/>
    </source>
</evidence>